<proteinExistence type="predicted"/>
<organism evidence="1 2">
    <name type="scientific">Trametes pubescens</name>
    <name type="common">White-rot fungus</name>
    <dbReference type="NCBI Taxonomy" id="154538"/>
    <lineage>
        <taxon>Eukaryota</taxon>
        <taxon>Fungi</taxon>
        <taxon>Dikarya</taxon>
        <taxon>Basidiomycota</taxon>
        <taxon>Agaricomycotina</taxon>
        <taxon>Agaricomycetes</taxon>
        <taxon>Polyporales</taxon>
        <taxon>Polyporaceae</taxon>
        <taxon>Trametes</taxon>
    </lineage>
</organism>
<sequence length="53" mass="5752">MAEHSVWAQNAHFGAGRVYLSVLVQNAQDDAVGPNFLEGFDVLSHDAELRVGI</sequence>
<comment type="caution">
    <text evidence="1">The sequence shown here is derived from an EMBL/GenBank/DDBJ whole genome shotgun (WGS) entry which is preliminary data.</text>
</comment>
<evidence type="ECO:0000313" key="1">
    <source>
        <dbReference type="EMBL" id="OJT10007.1"/>
    </source>
</evidence>
<reference evidence="1 2" key="1">
    <citation type="submission" date="2016-10" db="EMBL/GenBank/DDBJ databases">
        <title>Genome sequence of the basidiomycete white-rot fungus Trametes pubescens.</title>
        <authorList>
            <person name="Makela M.R."/>
            <person name="Granchi Z."/>
            <person name="Peng M."/>
            <person name="De Vries R.P."/>
            <person name="Grigoriev I."/>
            <person name="Riley R."/>
            <person name="Hilden K."/>
        </authorList>
    </citation>
    <scope>NUCLEOTIDE SEQUENCE [LARGE SCALE GENOMIC DNA]</scope>
    <source>
        <strain evidence="1 2">FBCC735</strain>
    </source>
</reference>
<keyword evidence="2" id="KW-1185">Reference proteome</keyword>
<gene>
    <name evidence="1" type="ORF">TRAPUB_13496</name>
</gene>
<accession>A0A1M2VQZ5</accession>
<protein>
    <submittedName>
        <fullName evidence="1">Uncharacterized protein</fullName>
    </submittedName>
</protein>
<dbReference type="Proteomes" id="UP000184267">
    <property type="component" value="Unassembled WGS sequence"/>
</dbReference>
<dbReference type="EMBL" id="MNAD01000827">
    <property type="protein sequence ID" value="OJT10007.1"/>
    <property type="molecule type" value="Genomic_DNA"/>
</dbReference>
<name>A0A1M2VQZ5_TRAPU</name>
<evidence type="ECO:0000313" key="2">
    <source>
        <dbReference type="Proteomes" id="UP000184267"/>
    </source>
</evidence>
<dbReference type="AlphaFoldDB" id="A0A1M2VQZ5"/>